<dbReference type="Pfam" id="PF13439">
    <property type="entry name" value="Glyco_transf_4"/>
    <property type="match status" value="1"/>
</dbReference>
<dbReference type="InterPro" id="IPR028098">
    <property type="entry name" value="Glyco_trans_4-like_N"/>
</dbReference>
<sequence length="380" mass="42840">MMRSAAMDSFRKRLLFFYFGSGQFRYGIAEVFRHVLNGLDKQRYDLFLVITGTLNESVDNLSADVTVIELGHEGLKKSFLPLVKAIRRIRPDLVVSAMVHPNVLAALARLVSRYDCKLVLTVHSVITPQLENMWSEKQGRMIRKAVQLTYPSADHLVYVSRAVKEDFEKYFSRLPGVSVIHNPVLKESALPEPDFTVKEPGLIAVSSRLTGYKKIDEAISALQFLEERYHLVVMGDGPERGRLEALVAELDLDERVEFTGYVDDPFAWYRKAEIFVLPSVWEGFGNVLIESMACGCQVVANASAWAPPEVLGYGEYGFLYEGGQPEALASAIKKAATEPKPKEKLLRYAQRFTDKRVAREYEQLFDSLVGSPRMNSSESQ</sequence>
<organism evidence="3 4">
    <name type="scientific">Spectribacter acetivorans</name>
    <dbReference type="NCBI Taxonomy" id="3075603"/>
    <lineage>
        <taxon>Bacteria</taxon>
        <taxon>Pseudomonadati</taxon>
        <taxon>Pseudomonadota</taxon>
        <taxon>Gammaproteobacteria</taxon>
        <taxon>Salinisphaerales</taxon>
        <taxon>Salinisphaeraceae</taxon>
        <taxon>Spectribacter</taxon>
    </lineage>
</organism>
<protein>
    <submittedName>
        <fullName evidence="3">Glycosyltransferase</fullName>
        <ecNumber evidence="3">2.4.-.-</ecNumber>
    </submittedName>
</protein>
<dbReference type="Gene3D" id="3.40.50.2000">
    <property type="entry name" value="Glycogen Phosphorylase B"/>
    <property type="match status" value="2"/>
</dbReference>
<proteinExistence type="predicted"/>
<dbReference type="PANTHER" id="PTHR12526">
    <property type="entry name" value="GLYCOSYLTRANSFERASE"/>
    <property type="match status" value="1"/>
</dbReference>
<dbReference type="CDD" id="cd03811">
    <property type="entry name" value="GT4_GT28_WabH-like"/>
    <property type="match status" value="1"/>
</dbReference>
<keyword evidence="4" id="KW-1185">Reference proteome</keyword>
<evidence type="ECO:0000259" key="1">
    <source>
        <dbReference type="Pfam" id="PF00534"/>
    </source>
</evidence>
<dbReference type="EMBL" id="JAVRHY010000023">
    <property type="protein sequence ID" value="MDT0619876.1"/>
    <property type="molecule type" value="Genomic_DNA"/>
</dbReference>
<comment type="caution">
    <text evidence="3">The sequence shown here is derived from an EMBL/GenBank/DDBJ whole genome shotgun (WGS) entry which is preliminary data.</text>
</comment>
<keyword evidence="3" id="KW-0328">Glycosyltransferase</keyword>
<dbReference type="GO" id="GO:0016757">
    <property type="term" value="F:glycosyltransferase activity"/>
    <property type="evidence" value="ECO:0007669"/>
    <property type="project" value="UniProtKB-KW"/>
</dbReference>
<dbReference type="RefSeq" id="WP_311660583.1">
    <property type="nucleotide sequence ID" value="NZ_JAVRHY010000023.1"/>
</dbReference>
<dbReference type="Proteomes" id="UP001259982">
    <property type="component" value="Unassembled WGS sequence"/>
</dbReference>
<accession>A0ABU3BE12</accession>
<feature type="domain" description="Glycosyl transferase family 1" evidence="1">
    <location>
        <begin position="198"/>
        <end position="351"/>
    </location>
</feature>
<name>A0ABU3BE12_9GAMM</name>
<evidence type="ECO:0000259" key="2">
    <source>
        <dbReference type="Pfam" id="PF13439"/>
    </source>
</evidence>
<keyword evidence="3" id="KW-0808">Transferase</keyword>
<evidence type="ECO:0000313" key="4">
    <source>
        <dbReference type="Proteomes" id="UP001259982"/>
    </source>
</evidence>
<dbReference type="EC" id="2.4.-.-" evidence="3"/>
<dbReference type="InterPro" id="IPR001296">
    <property type="entry name" value="Glyco_trans_1"/>
</dbReference>
<dbReference type="Pfam" id="PF00534">
    <property type="entry name" value="Glycos_transf_1"/>
    <property type="match status" value="1"/>
</dbReference>
<gene>
    <name evidence="3" type="ORF">RM531_15490</name>
</gene>
<reference evidence="3 4" key="1">
    <citation type="submission" date="2023-09" db="EMBL/GenBank/DDBJ databases">
        <authorList>
            <person name="Rey-Velasco X."/>
        </authorList>
    </citation>
    <scope>NUCLEOTIDE SEQUENCE [LARGE SCALE GENOMIC DNA]</scope>
    <source>
        <strain evidence="3 4">P385</strain>
    </source>
</reference>
<dbReference type="SUPFAM" id="SSF53756">
    <property type="entry name" value="UDP-Glycosyltransferase/glycogen phosphorylase"/>
    <property type="match status" value="1"/>
</dbReference>
<feature type="domain" description="Glycosyltransferase subfamily 4-like N-terminal" evidence="2">
    <location>
        <begin position="27"/>
        <end position="184"/>
    </location>
</feature>
<evidence type="ECO:0000313" key="3">
    <source>
        <dbReference type="EMBL" id="MDT0619876.1"/>
    </source>
</evidence>